<dbReference type="PROSITE" id="PS50931">
    <property type="entry name" value="HTH_LYSR"/>
    <property type="match status" value="1"/>
</dbReference>
<organism evidence="6 7">
    <name type="scientific">Pseudomonas piscis</name>
    <dbReference type="NCBI Taxonomy" id="2614538"/>
    <lineage>
        <taxon>Bacteria</taxon>
        <taxon>Pseudomonadati</taxon>
        <taxon>Pseudomonadota</taxon>
        <taxon>Gammaproteobacteria</taxon>
        <taxon>Pseudomonadales</taxon>
        <taxon>Pseudomonadaceae</taxon>
        <taxon>Pseudomonas</taxon>
    </lineage>
</organism>
<dbReference type="InterPro" id="IPR000847">
    <property type="entry name" value="LysR_HTH_N"/>
</dbReference>
<evidence type="ECO:0000256" key="2">
    <source>
        <dbReference type="ARBA" id="ARBA00023015"/>
    </source>
</evidence>
<dbReference type="SUPFAM" id="SSF53850">
    <property type="entry name" value="Periplasmic binding protein-like II"/>
    <property type="match status" value="1"/>
</dbReference>
<sequence length="328" mass="36836">MGQRRTTNSCPPDTPGLPMAAEEQRIDMQWIDTHCAQYFLASARCASFKQAARSLNISAAVLRKKLLVLEQCIGTPLFLYQDNKLSLTLVGKRLQKDLSSRQELRPPGKIESARPASVVIAVADMLLRDVLTRDLITFLRRNATSHLELVPLQGVPSSKADIMLWLADPGSPRPDPGFATTQPIRLAQIRYCAHLAKRYAPRNVLPWRLEQLDDYLLVQVSGHHDIPALEPWNRLVRRRAGGIAQTGDPHLALDLIRNCACIGLLPDYIARLDKTLLPLPQLFDAPLLQYAWLSTHAQAAARPEVRNLVEVIQQAFIKRREWFSPSDA</sequence>
<evidence type="ECO:0000313" key="7">
    <source>
        <dbReference type="Proteomes" id="UP000486534"/>
    </source>
</evidence>
<evidence type="ECO:0000256" key="3">
    <source>
        <dbReference type="ARBA" id="ARBA00023125"/>
    </source>
</evidence>
<dbReference type="InterPro" id="IPR036388">
    <property type="entry name" value="WH-like_DNA-bd_sf"/>
</dbReference>
<keyword evidence="4" id="KW-0804">Transcription</keyword>
<evidence type="ECO:0000259" key="5">
    <source>
        <dbReference type="PROSITE" id="PS50931"/>
    </source>
</evidence>
<comment type="caution">
    <text evidence="6">The sequence shown here is derived from an EMBL/GenBank/DDBJ whole genome shotgun (WGS) entry which is preliminary data.</text>
</comment>
<dbReference type="EMBL" id="WHUV01000003">
    <property type="protein sequence ID" value="MQA55034.1"/>
    <property type="molecule type" value="Genomic_DNA"/>
</dbReference>
<feature type="domain" description="HTH lysR-type" evidence="5">
    <location>
        <begin position="31"/>
        <end position="88"/>
    </location>
</feature>
<dbReference type="GO" id="GO:0032993">
    <property type="term" value="C:protein-DNA complex"/>
    <property type="evidence" value="ECO:0007669"/>
    <property type="project" value="TreeGrafter"/>
</dbReference>
<protein>
    <submittedName>
        <fullName evidence="6">LysR family transcriptional regulator</fullName>
    </submittedName>
</protein>
<evidence type="ECO:0000313" key="6">
    <source>
        <dbReference type="EMBL" id="MQA55034.1"/>
    </source>
</evidence>
<evidence type="ECO:0000256" key="1">
    <source>
        <dbReference type="ARBA" id="ARBA00009437"/>
    </source>
</evidence>
<dbReference type="Proteomes" id="UP000486534">
    <property type="component" value="Unassembled WGS sequence"/>
</dbReference>
<dbReference type="InterPro" id="IPR036390">
    <property type="entry name" value="WH_DNA-bd_sf"/>
</dbReference>
<keyword evidence="2" id="KW-0805">Transcription regulation</keyword>
<dbReference type="SUPFAM" id="SSF46785">
    <property type="entry name" value="Winged helix' DNA-binding domain"/>
    <property type="match status" value="1"/>
</dbReference>
<evidence type="ECO:0000256" key="4">
    <source>
        <dbReference type="ARBA" id="ARBA00023163"/>
    </source>
</evidence>
<dbReference type="AlphaFoldDB" id="A0A7X1U5C1"/>
<name>A0A7X1U5C1_9PSED</name>
<dbReference type="Pfam" id="PF00126">
    <property type="entry name" value="HTH_1"/>
    <property type="match status" value="1"/>
</dbReference>
<gene>
    <name evidence="6" type="ORF">GDH07_17085</name>
</gene>
<accession>A0A7X1U5C1</accession>
<dbReference type="RefSeq" id="WP_152898362.1">
    <property type="nucleotide sequence ID" value="NZ_WHUV01000003.1"/>
</dbReference>
<dbReference type="GO" id="GO:0003700">
    <property type="term" value="F:DNA-binding transcription factor activity"/>
    <property type="evidence" value="ECO:0007669"/>
    <property type="project" value="InterPro"/>
</dbReference>
<proteinExistence type="inferred from homology"/>
<dbReference type="PANTHER" id="PTHR30346">
    <property type="entry name" value="TRANSCRIPTIONAL DUAL REGULATOR HCAR-RELATED"/>
    <property type="match status" value="1"/>
</dbReference>
<keyword evidence="3" id="KW-0238">DNA-binding</keyword>
<comment type="similarity">
    <text evidence="1">Belongs to the LysR transcriptional regulatory family.</text>
</comment>
<dbReference type="Gene3D" id="1.10.10.10">
    <property type="entry name" value="Winged helix-like DNA-binding domain superfamily/Winged helix DNA-binding domain"/>
    <property type="match status" value="1"/>
</dbReference>
<reference evidence="6 7" key="1">
    <citation type="submission" date="2019-10" db="EMBL/GenBank/DDBJ databases">
        <title>Pseudomonas dajingensis sp. nov., isolated from the profound head ulcers of farmed Murray cod (Maccullochella peelii peelii).</title>
        <authorList>
            <person name="Liu Y."/>
        </authorList>
    </citation>
    <scope>NUCLEOTIDE SEQUENCE [LARGE SCALE GENOMIC DNA]</scope>
    <source>
        <strain evidence="6 7">MC042</strain>
    </source>
</reference>
<dbReference type="PANTHER" id="PTHR30346:SF17">
    <property type="entry name" value="LYSR FAMILY TRANSCRIPTIONAL REGULATOR"/>
    <property type="match status" value="1"/>
</dbReference>
<dbReference type="GO" id="GO:0003677">
    <property type="term" value="F:DNA binding"/>
    <property type="evidence" value="ECO:0007669"/>
    <property type="project" value="UniProtKB-KW"/>
</dbReference>